<comment type="catalytic activity">
    <reaction evidence="2">
        <text>1,6-anhydro-N-acetyl-beta-muramate + ATP + H2O = N-acetyl-D-muramate 6-phosphate + ADP + H(+)</text>
        <dbReference type="Rhea" id="RHEA:24952"/>
        <dbReference type="ChEBI" id="CHEBI:15377"/>
        <dbReference type="ChEBI" id="CHEBI:15378"/>
        <dbReference type="ChEBI" id="CHEBI:30616"/>
        <dbReference type="ChEBI" id="CHEBI:58690"/>
        <dbReference type="ChEBI" id="CHEBI:58722"/>
        <dbReference type="ChEBI" id="CHEBI:456216"/>
        <dbReference type="EC" id="2.7.1.170"/>
    </reaction>
</comment>
<evidence type="ECO:0000256" key="2">
    <source>
        <dbReference type="HAMAP-Rule" id="MF_01270"/>
    </source>
</evidence>
<evidence type="ECO:0000256" key="1">
    <source>
        <dbReference type="ARBA" id="ARBA00023277"/>
    </source>
</evidence>
<comment type="function">
    <text evidence="2">Catalyzes the specific phosphorylation of 1,6-anhydro-N-acetylmuramic acid (anhMurNAc) with the simultaneous cleavage of the 1,6-anhydro ring, generating MurNAc-6-P. Is required for the utilization of anhMurNAc either imported from the medium or derived from its own cell wall murein, and thus plays a role in cell wall recycling.</text>
</comment>
<dbReference type="GO" id="GO:0009254">
    <property type="term" value="P:peptidoglycan turnover"/>
    <property type="evidence" value="ECO:0007669"/>
    <property type="project" value="UniProtKB-UniRule"/>
</dbReference>
<proteinExistence type="inferred from homology"/>
<comment type="similarity">
    <text evidence="2">Belongs to the anhydro-N-acetylmuramic acid kinase family.</text>
</comment>
<dbReference type="PANTHER" id="PTHR30605:SF0">
    <property type="entry name" value="ANHYDRO-N-ACETYLMURAMIC ACID KINASE"/>
    <property type="match status" value="1"/>
</dbReference>
<dbReference type="GO" id="GO:0006040">
    <property type="term" value="P:amino sugar metabolic process"/>
    <property type="evidence" value="ECO:0007669"/>
    <property type="project" value="InterPro"/>
</dbReference>
<dbReference type="Proteomes" id="UP001268683">
    <property type="component" value="Chromosome"/>
</dbReference>
<comment type="pathway">
    <text evidence="2">Amino-sugar metabolism; 1,6-anhydro-N-acetylmuramate degradation.</text>
</comment>
<evidence type="ECO:0000313" key="4">
    <source>
        <dbReference type="Proteomes" id="UP001268683"/>
    </source>
</evidence>
<feature type="binding site" evidence="2">
    <location>
        <begin position="19"/>
        <end position="26"/>
    </location>
    <ligand>
        <name>ATP</name>
        <dbReference type="ChEBI" id="CHEBI:30616"/>
    </ligand>
</feature>
<evidence type="ECO:0000313" key="3">
    <source>
        <dbReference type="EMBL" id="WND02221.1"/>
    </source>
</evidence>
<name>A0AA52ECF4_9PROT</name>
<dbReference type="Gene3D" id="3.30.420.40">
    <property type="match status" value="2"/>
</dbReference>
<protein>
    <recommendedName>
        <fullName evidence="2">Anhydro-N-acetylmuramic acid kinase</fullName>
        <ecNumber evidence="2">2.7.1.170</ecNumber>
    </recommendedName>
    <alternativeName>
        <fullName evidence="2">AnhMurNAc kinase</fullName>
    </alternativeName>
</protein>
<keyword evidence="1 2" id="KW-0119">Carbohydrate metabolism</keyword>
<dbReference type="EC" id="2.7.1.170" evidence="2"/>
<gene>
    <name evidence="2" type="primary">anmK</name>
    <name evidence="3" type="ORF">QGN29_11730</name>
</gene>
<dbReference type="HAMAP" id="MF_01270">
    <property type="entry name" value="AnhMurNAc_kinase"/>
    <property type="match status" value="1"/>
</dbReference>
<dbReference type="RefSeq" id="WP_310798056.1">
    <property type="nucleotide sequence ID" value="NZ_CP123872.1"/>
</dbReference>
<reference evidence="3" key="1">
    <citation type="submission" date="2023-04" db="EMBL/GenBank/DDBJ databases">
        <title>Complete genome sequence of Temperatibacter marinus.</title>
        <authorList>
            <person name="Rong J.-C."/>
            <person name="Yi M.-L."/>
            <person name="Zhao Q."/>
        </authorList>
    </citation>
    <scope>NUCLEOTIDE SEQUENCE</scope>
    <source>
        <strain evidence="3">NBRC 110045</strain>
    </source>
</reference>
<organism evidence="3 4">
    <name type="scientific">Temperatibacter marinus</name>
    <dbReference type="NCBI Taxonomy" id="1456591"/>
    <lineage>
        <taxon>Bacteria</taxon>
        <taxon>Pseudomonadati</taxon>
        <taxon>Pseudomonadota</taxon>
        <taxon>Alphaproteobacteria</taxon>
        <taxon>Kordiimonadales</taxon>
        <taxon>Temperatibacteraceae</taxon>
        <taxon>Temperatibacter</taxon>
    </lineage>
</organism>
<dbReference type="EMBL" id="CP123872">
    <property type="protein sequence ID" value="WND02221.1"/>
    <property type="molecule type" value="Genomic_DNA"/>
</dbReference>
<dbReference type="Pfam" id="PF03702">
    <property type="entry name" value="AnmK"/>
    <property type="match status" value="1"/>
</dbReference>
<dbReference type="GO" id="GO:0016773">
    <property type="term" value="F:phosphotransferase activity, alcohol group as acceptor"/>
    <property type="evidence" value="ECO:0007669"/>
    <property type="project" value="UniProtKB-UniRule"/>
</dbReference>
<dbReference type="GO" id="GO:0005524">
    <property type="term" value="F:ATP binding"/>
    <property type="evidence" value="ECO:0007669"/>
    <property type="project" value="UniProtKB-UniRule"/>
</dbReference>
<keyword evidence="2 3" id="KW-0418">Kinase</keyword>
<dbReference type="GO" id="GO:0016301">
    <property type="term" value="F:kinase activity"/>
    <property type="evidence" value="ECO:0007669"/>
    <property type="project" value="UniProtKB-KW"/>
</dbReference>
<dbReference type="InterPro" id="IPR005338">
    <property type="entry name" value="Anhydro_N_Ac-Mur_kinase"/>
</dbReference>
<dbReference type="AlphaFoldDB" id="A0AA52ECF4"/>
<dbReference type="SUPFAM" id="SSF53067">
    <property type="entry name" value="Actin-like ATPase domain"/>
    <property type="match status" value="1"/>
</dbReference>
<dbReference type="NCBIfam" id="NF007141">
    <property type="entry name" value="PRK09585.1-5"/>
    <property type="match status" value="1"/>
</dbReference>
<keyword evidence="4" id="KW-1185">Reference proteome</keyword>
<comment type="pathway">
    <text evidence="2">Cell wall biogenesis; peptidoglycan recycling.</text>
</comment>
<accession>A0AA52ECF4</accession>
<keyword evidence="2" id="KW-0067">ATP-binding</keyword>
<dbReference type="KEGG" id="tmk:QGN29_11730"/>
<keyword evidence="2 3" id="KW-0808">Transferase</keyword>
<sequence length="380" mass="41083">MSSLGESGERKTAIGLMSGTSMDGIDAAYIVSDGVSVEKIGPSISIPMPEALQDTIRTVMNRATNATSRNDPIPDLESLSHEITVLHAKAVQTLLTTYDLDPRSIDMIGFHGQTITHKPEKGWTWQIGCGQTLANLTGIPVINDFRSNDMKHGGEGAPLVPVYHAALLKNSKDDEKARAILNLGGVANVTWVKWTGNSVDLLAFDTGPANALSNDWAREHTGQRYDKDGNLAAQGTTHEDVLMGLMASPYFDEHPPKSLDRDDFTISSLRGLNATDGASTLIDFTVEAIVSAQSHFPESVAAWYVCGGGVHNRTMMRRLRKHIPVMIDPVDAMGWNSDSLEAEAFAFLAIRSQRNLPLSFPETTGTSEAVTGGVYYSPLT</sequence>
<dbReference type="PANTHER" id="PTHR30605">
    <property type="entry name" value="ANHYDRO-N-ACETYLMURAMIC ACID KINASE"/>
    <property type="match status" value="1"/>
</dbReference>
<dbReference type="InterPro" id="IPR043129">
    <property type="entry name" value="ATPase_NBD"/>
</dbReference>
<dbReference type="GO" id="GO:0097175">
    <property type="term" value="P:1,6-anhydro-N-acetyl-beta-muramic acid catabolic process"/>
    <property type="evidence" value="ECO:0007669"/>
    <property type="project" value="UniProtKB-UniRule"/>
</dbReference>
<keyword evidence="2" id="KW-0547">Nucleotide-binding</keyword>